<feature type="region of interest" description="Disordered" evidence="1">
    <location>
        <begin position="69"/>
        <end position="100"/>
    </location>
</feature>
<proteinExistence type="predicted"/>
<dbReference type="Proteomes" id="UP001165121">
    <property type="component" value="Unassembled WGS sequence"/>
</dbReference>
<gene>
    <name evidence="2" type="ORF">Pfra01_002168800</name>
</gene>
<protein>
    <submittedName>
        <fullName evidence="2">Unnamed protein product</fullName>
    </submittedName>
</protein>
<keyword evidence="3" id="KW-1185">Reference proteome</keyword>
<evidence type="ECO:0000313" key="3">
    <source>
        <dbReference type="Proteomes" id="UP001165121"/>
    </source>
</evidence>
<evidence type="ECO:0000256" key="1">
    <source>
        <dbReference type="SAM" id="MobiDB-lite"/>
    </source>
</evidence>
<dbReference type="EMBL" id="BSXT01003145">
    <property type="protein sequence ID" value="GMF52797.1"/>
    <property type="molecule type" value="Genomic_DNA"/>
</dbReference>
<comment type="caution">
    <text evidence="2">The sequence shown here is derived from an EMBL/GenBank/DDBJ whole genome shotgun (WGS) entry which is preliminary data.</text>
</comment>
<evidence type="ECO:0000313" key="2">
    <source>
        <dbReference type="EMBL" id="GMF52797.1"/>
    </source>
</evidence>
<name>A0A9W6Y580_9STRA</name>
<dbReference type="AlphaFoldDB" id="A0A9W6Y580"/>
<organism evidence="2 3">
    <name type="scientific">Phytophthora fragariaefolia</name>
    <dbReference type="NCBI Taxonomy" id="1490495"/>
    <lineage>
        <taxon>Eukaryota</taxon>
        <taxon>Sar</taxon>
        <taxon>Stramenopiles</taxon>
        <taxon>Oomycota</taxon>
        <taxon>Peronosporomycetes</taxon>
        <taxon>Peronosporales</taxon>
        <taxon>Peronosporaceae</taxon>
        <taxon>Phytophthora</taxon>
    </lineage>
</organism>
<accession>A0A9W6Y580</accession>
<reference evidence="2" key="1">
    <citation type="submission" date="2023-04" db="EMBL/GenBank/DDBJ databases">
        <title>Phytophthora fragariaefolia NBRC 109709.</title>
        <authorList>
            <person name="Ichikawa N."/>
            <person name="Sato H."/>
            <person name="Tonouchi N."/>
        </authorList>
    </citation>
    <scope>NUCLEOTIDE SEQUENCE</scope>
    <source>
        <strain evidence="2">NBRC 109709</strain>
    </source>
</reference>
<sequence>MPTSRSQGPRLRTTHVLKFLQDHATVMMNWSRRWDLLNHLEAGTQVPPEWQTAITVMTNDNLAFQAPSFVRMDPPHDEDDEETKGSDPGSRRLSGPVPGRVHNSFRVPVIPVRQAGVRFSVPQVSQEVGSRGWVGSTSPCRPEEMPLLLSPAQARASLADYPAVWKDLRGMSSS</sequence>